<keyword evidence="15" id="KW-1185">Reference proteome</keyword>
<dbReference type="GO" id="GO:0051301">
    <property type="term" value="P:cell division"/>
    <property type="evidence" value="ECO:0007669"/>
    <property type="project" value="UniProtKB-KW"/>
</dbReference>
<keyword evidence="2" id="KW-0132">Cell division</keyword>
<name>A0A4W3H2F5_CALMI</name>
<evidence type="ECO:0000256" key="12">
    <source>
        <dbReference type="SAM" id="MobiDB-lite"/>
    </source>
</evidence>
<dbReference type="InterPro" id="IPR041947">
    <property type="entry name" value="PHD_PHF13"/>
</dbReference>
<dbReference type="InterPro" id="IPR001965">
    <property type="entry name" value="Znf_PHD"/>
</dbReference>
<feature type="compositionally biased region" description="Basic and acidic residues" evidence="12">
    <location>
        <begin position="150"/>
        <end position="159"/>
    </location>
</feature>
<sequence length="301" mass="34530">MDKRRRTVEDFNKFCTSVLAYAGYIPNPTEEMPMRASSSPPNSTGSTAESDGWEPRYSDLAPHPVKSGRAFDGFKRAKPYSFLKRKPAGFLLPARQRVKPDKVRKRRKLRMKESAAAVVVLAEEEEEKERPEKLVKEEPSGSAAETGSDISDREADVRNTRQPYPDPDDSYFSGSDEEEEEEEDGTDERRKRREGPRQRTVFRQGKQVVFRDADVSGNDEDIMVDSDDDSWELVTCYCMKPFAGRPMIECNECNTWIHLSCAKIRKTNVPEVFVCQKCRGTKQDIRRSNRSRTSCRKHILD</sequence>
<feature type="domain" description="Zinc finger PHD-type" evidence="13">
    <location>
        <begin position="235"/>
        <end position="279"/>
    </location>
</feature>
<dbReference type="PANTHER" id="PTHR14571">
    <property type="entry name" value="HISTONE-LYSINE N-METHYLTRANSFERASE SET-26-RELATED"/>
    <property type="match status" value="1"/>
</dbReference>
<evidence type="ECO:0000256" key="5">
    <source>
        <dbReference type="ARBA" id="ARBA00022776"/>
    </source>
</evidence>
<dbReference type="GO" id="GO:0005654">
    <property type="term" value="C:nucleoplasm"/>
    <property type="evidence" value="ECO:0007669"/>
    <property type="project" value="UniProtKB-SubCell"/>
</dbReference>
<dbReference type="GO" id="GO:0008270">
    <property type="term" value="F:zinc ion binding"/>
    <property type="evidence" value="ECO:0007669"/>
    <property type="project" value="UniProtKB-KW"/>
</dbReference>
<feature type="compositionally biased region" description="Acidic residues" evidence="12">
    <location>
        <begin position="175"/>
        <end position="186"/>
    </location>
</feature>
<dbReference type="GO" id="GO:0006325">
    <property type="term" value="P:chromatin organization"/>
    <property type="evidence" value="ECO:0007669"/>
    <property type="project" value="UniProtKB-KW"/>
</dbReference>
<keyword evidence="9" id="KW-0131">Cell cycle</keyword>
<feature type="compositionally biased region" description="Polar residues" evidence="12">
    <location>
        <begin position="36"/>
        <end position="49"/>
    </location>
</feature>
<proteinExistence type="predicted"/>
<reference evidence="15" key="1">
    <citation type="journal article" date="2006" name="Science">
        <title>Ancient noncoding elements conserved in the human genome.</title>
        <authorList>
            <person name="Venkatesh B."/>
            <person name="Kirkness E.F."/>
            <person name="Loh Y.H."/>
            <person name="Halpern A.L."/>
            <person name="Lee A.P."/>
            <person name="Johnson J."/>
            <person name="Dandona N."/>
            <person name="Viswanathan L.D."/>
            <person name="Tay A."/>
            <person name="Venter J.C."/>
            <person name="Strausberg R.L."/>
            <person name="Brenner S."/>
        </authorList>
    </citation>
    <scope>NUCLEOTIDE SEQUENCE [LARGE SCALE GENOMIC DNA]</scope>
</reference>
<feature type="compositionally biased region" description="Basic and acidic residues" evidence="12">
    <location>
        <begin position="128"/>
        <end position="139"/>
    </location>
</feature>
<dbReference type="PANTHER" id="PTHR14571:SF13">
    <property type="entry name" value="PHD FINGER PROTEIN 13"/>
    <property type="match status" value="1"/>
</dbReference>
<dbReference type="Ensembl" id="ENSCMIT00000009786.1">
    <property type="protein sequence ID" value="ENSCMIP00000009525.1"/>
    <property type="gene ID" value="ENSCMIG00000005056.1"/>
</dbReference>
<evidence type="ECO:0000313" key="15">
    <source>
        <dbReference type="Proteomes" id="UP000314986"/>
    </source>
</evidence>
<evidence type="ECO:0000256" key="10">
    <source>
        <dbReference type="ARBA" id="ARBA00055120"/>
    </source>
</evidence>
<dbReference type="InterPro" id="IPR013083">
    <property type="entry name" value="Znf_RING/FYVE/PHD"/>
</dbReference>
<keyword evidence="4" id="KW-0863">Zinc-finger</keyword>
<organism evidence="14 15">
    <name type="scientific">Callorhinchus milii</name>
    <name type="common">Ghost shark</name>
    <dbReference type="NCBI Taxonomy" id="7868"/>
    <lineage>
        <taxon>Eukaryota</taxon>
        <taxon>Metazoa</taxon>
        <taxon>Chordata</taxon>
        <taxon>Craniata</taxon>
        <taxon>Vertebrata</taxon>
        <taxon>Chondrichthyes</taxon>
        <taxon>Holocephali</taxon>
        <taxon>Chimaeriformes</taxon>
        <taxon>Callorhinchidae</taxon>
        <taxon>Callorhinchus</taxon>
    </lineage>
</organism>
<keyword evidence="7" id="KW-0156">Chromatin regulator</keyword>
<reference evidence="14" key="4">
    <citation type="submission" date="2025-08" db="UniProtKB">
        <authorList>
            <consortium name="Ensembl"/>
        </authorList>
    </citation>
    <scope>IDENTIFICATION</scope>
</reference>
<evidence type="ECO:0000256" key="6">
    <source>
        <dbReference type="ARBA" id="ARBA00022833"/>
    </source>
</evidence>
<dbReference type="SUPFAM" id="SSF57903">
    <property type="entry name" value="FYVE/PHD zinc finger"/>
    <property type="match status" value="1"/>
</dbReference>
<feature type="region of interest" description="Disordered" evidence="12">
    <location>
        <begin position="91"/>
        <end position="203"/>
    </location>
</feature>
<feature type="region of interest" description="Disordered" evidence="12">
    <location>
        <begin position="29"/>
        <end position="71"/>
    </location>
</feature>
<keyword evidence="5" id="KW-0498">Mitosis</keyword>
<dbReference type="GeneTree" id="ENSGT00530000063882"/>
<evidence type="ECO:0000256" key="2">
    <source>
        <dbReference type="ARBA" id="ARBA00022618"/>
    </source>
</evidence>
<dbReference type="Proteomes" id="UP000314986">
    <property type="component" value="Unassembled WGS sequence"/>
</dbReference>
<dbReference type="OMA" id="IPLHPQC"/>
<keyword evidence="3" id="KW-0479">Metal-binding</keyword>
<reference evidence="15" key="2">
    <citation type="journal article" date="2007" name="PLoS Biol.">
        <title>Survey sequencing and comparative analysis of the elephant shark (Callorhinchus milii) genome.</title>
        <authorList>
            <person name="Venkatesh B."/>
            <person name="Kirkness E.F."/>
            <person name="Loh Y.H."/>
            <person name="Halpern A.L."/>
            <person name="Lee A.P."/>
            <person name="Johnson J."/>
            <person name="Dandona N."/>
            <person name="Viswanathan L.D."/>
            <person name="Tay A."/>
            <person name="Venter J.C."/>
            <person name="Strausberg R.L."/>
            <person name="Brenner S."/>
        </authorList>
    </citation>
    <scope>NUCLEOTIDE SEQUENCE [LARGE SCALE GENOMIC DNA]</scope>
</reference>
<dbReference type="InterPro" id="IPR011011">
    <property type="entry name" value="Znf_FYVE_PHD"/>
</dbReference>
<evidence type="ECO:0000256" key="8">
    <source>
        <dbReference type="ARBA" id="ARBA00023242"/>
    </source>
</evidence>
<dbReference type="GO" id="GO:0007076">
    <property type="term" value="P:mitotic chromosome condensation"/>
    <property type="evidence" value="ECO:0007669"/>
    <property type="project" value="TreeGrafter"/>
</dbReference>
<dbReference type="Pfam" id="PF13831">
    <property type="entry name" value="PHD_2"/>
    <property type="match status" value="1"/>
</dbReference>
<comment type="subcellular location">
    <subcellularLocation>
        <location evidence="1">Nucleus</location>
        <location evidence="1">Nucleoplasm</location>
    </subcellularLocation>
</comment>
<evidence type="ECO:0000259" key="13">
    <source>
        <dbReference type="SMART" id="SM00249"/>
    </source>
</evidence>
<evidence type="ECO:0000256" key="7">
    <source>
        <dbReference type="ARBA" id="ARBA00022853"/>
    </source>
</evidence>
<reference evidence="14" key="5">
    <citation type="submission" date="2025-09" db="UniProtKB">
        <authorList>
            <consortium name="Ensembl"/>
        </authorList>
    </citation>
    <scope>IDENTIFICATION</scope>
</reference>
<evidence type="ECO:0000256" key="3">
    <source>
        <dbReference type="ARBA" id="ARBA00022723"/>
    </source>
</evidence>
<evidence type="ECO:0000256" key="11">
    <source>
        <dbReference type="ARBA" id="ARBA00068751"/>
    </source>
</evidence>
<evidence type="ECO:0000256" key="4">
    <source>
        <dbReference type="ARBA" id="ARBA00022771"/>
    </source>
</evidence>
<dbReference type="FunFam" id="3.30.40.10:FF:000039">
    <property type="entry name" value="PHD finger protein 13"/>
    <property type="match status" value="1"/>
</dbReference>
<keyword evidence="6" id="KW-0862">Zinc</keyword>
<dbReference type="Gene3D" id="3.30.40.10">
    <property type="entry name" value="Zinc/RING finger domain, C3HC4 (zinc finger)"/>
    <property type="match status" value="1"/>
</dbReference>
<reference evidence="15" key="3">
    <citation type="journal article" date="2014" name="Nature">
        <title>Elephant shark genome provides unique insights into gnathostome evolution.</title>
        <authorList>
            <consortium name="International Elephant Shark Genome Sequencing Consortium"/>
            <person name="Venkatesh B."/>
            <person name="Lee A.P."/>
            <person name="Ravi V."/>
            <person name="Maurya A.K."/>
            <person name="Lian M.M."/>
            <person name="Swann J.B."/>
            <person name="Ohta Y."/>
            <person name="Flajnik M.F."/>
            <person name="Sutoh Y."/>
            <person name="Kasahara M."/>
            <person name="Hoon S."/>
            <person name="Gangu V."/>
            <person name="Roy S.W."/>
            <person name="Irimia M."/>
            <person name="Korzh V."/>
            <person name="Kondrychyn I."/>
            <person name="Lim Z.W."/>
            <person name="Tay B.H."/>
            <person name="Tohari S."/>
            <person name="Kong K.W."/>
            <person name="Ho S."/>
            <person name="Lorente-Galdos B."/>
            <person name="Quilez J."/>
            <person name="Marques-Bonet T."/>
            <person name="Raney B.J."/>
            <person name="Ingham P.W."/>
            <person name="Tay A."/>
            <person name="Hillier L.W."/>
            <person name="Minx P."/>
            <person name="Boehm T."/>
            <person name="Wilson R.K."/>
            <person name="Brenner S."/>
            <person name="Warren W.C."/>
        </authorList>
    </citation>
    <scope>NUCLEOTIDE SEQUENCE [LARGE SCALE GENOMIC DNA]</scope>
</reference>
<evidence type="ECO:0000313" key="14">
    <source>
        <dbReference type="Ensembl" id="ENSCMIP00000009525.1"/>
    </source>
</evidence>
<dbReference type="AlphaFoldDB" id="A0A4W3H2F5"/>
<dbReference type="InterPro" id="IPR019787">
    <property type="entry name" value="Znf_PHD-finger"/>
</dbReference>
<keyword evidence="8" id="KW-0539">Nucleus</keyword>
<evidence type="ECO:0000256" key="1">
    <source>
        <dbReference type="ARBA" id="ARBA00004642"/>
    </source>
</evidence>
<dbReference type="GO" id="GO:0003682">
    <property type="term" value="F:chromatin binding"/>
    <property type="evidence" value="ECO:0007669"/>
    <property type="project" value="TreeGrafter"/>
</dbReference>
<dbReference type="SMART" id="SM00249">
    <property type="entry name" value="PHD"/>
    <property type="match status" value="1"/>
</dbReference>
<dbReference type="InParanoid" id="A0A4W3H2F5"/>
<protein>
    <recommendedName>
        <fullName evidence="11">PHD finger protein 13</fullName>
    </recommendedName>
</protein>
<comment type="function">
    <text evidence="10">Modulates chromatin structure and DNA damage response by regulating key determinants of chromatin compaction and DNA damage response. Binds H3K4me3-containing chromatin and promotes DNA condensation by recruiting corepressors such as TRIM28 and H3K9 methyltransferase SETDB1. Required for normal chromosome condensation during the early stages of mitosis. Required for normal chromosome separation during mitosis. Increases both chromatin-associated levels and activity of H3K9 methyltransferases, such as SETDB1, thus enhancing H3K9 trimethylation. Essential for testicular stem-cell differentiation and sustained spermatogenesis.</text>
</comment>
<dbReference type="STRING" id="7868.ENSCMIP00000009525"/>
<dbReference type="CDD" id="cd15632">
    <property type="entry name" value="PHD_PHF13"/>
    <property type="match status" value="1"/>
</dbReference>
<accession>A0A4W3H2F5</accession>
<evidence type="ECO:0000256" key="9">
    <source>
        <dbReference type="ARBA" id="ARBA00023306"/>
    </source>
</evidence>